<accession>A0ABQ2ECQ2</accession>
<evidence type="ECO:0000313" key="3">
    <source>
        <dbReference type="Proteomes" id="UP000599009"/>
    </source>
</evidence>
<dbReference type="EMBL" id="BMME01000001">
    <property type="protein sequence ID" value="GGK03078.1"/>
    <property type="molecule type" value="Genomic_DNA"/>
</dbReference>
<dbReference type="PANTHER" id="PTHR13504">
    <property type="entry name" value="FIDO DOMAIN-CONTAINING PROTEIN DDB_G0283145"/>
    <property type="match status" value="1"/>
</dbReference>
<dbReference type="SUPFAM" id="SSF140931">
    <property type="entry name" value="Fic-like"/>
    <property type="match status" value="1"/>
</dbReference>
<keyword evidence="3" id="KW-1185">Reference proteome</keyword>
<evidence type="ECO:0000259" key="1">
    <source>
        <dbReference type="PROSITE" id="PS51459"/>
    </source>
</evidence>
<evidence type="ECO:0000313" key="2">
    <source>
        <dbReference type="EMBL" id="GGK03078.1"/>
    </source>
</evidence>
<gene>
    <name evidence="2" type="ORF">GCM10011394_10230</name>
</gene>
<dbReference type="InterPro" id="IPR003812">
    <property type="entry name" value="Fido"/>
</dbReference>
<dbReference type="Proteomes" id="UP000599009">
    <property type="component" value="Unassembled WGS sequence"/>
</dbReference>
<feature type="domain" description="Fido" evidence="1">
    <location>
        <begin position="203"/>
        <end position="343"/>
    </location>
</feature>
<name>A0ABQ2ECQ2_9GAMM</name>
<dbReference type="InterPro" id="IPR040198">
    <property type="entry name" value="Fido_containing"/>
</dbReference>
<sequence>MRLSEDGLGIEALQRTLPDVAKRTLQRHLARLTSDGKLVPVGRARARVYRLSTPADRDATEIERAAPAIPLSTEGEEVRAFVRRPIEQRMPVGYAREFLADYVPNRTAYLPAPLRERLHRMGRSPVIDRYAGTYARQILDRLLIDLSWSSSRLEGNTYNRLDTQNLIEFGHEAEGKDRLEAQMILNHKAAIEMLVDQAQEIGFNRYTLQNLHALLADNLLPDAAAGGRIRRIEVGIGNSVFHPLAIPQQIDEYFDLVLDKAAAIEDPFEQAFFVMVQLPYLQPFDDVNKRTSRLAANIPLIKQNLAPLSFVDVPRDEYIEGTLGVYELNRVELLRDVFVWAYERSCRRFTVIRDVLPDPDPLRLQYREVLQQVIGAIVTGGIRRDDVDAIKRLLQHNVPAEELNEVVALVVNELHQLHEGNIARYRLRPQQFREWIGAQGNV</sequence>
<dbReference type="Pfam" id="PF02661">
    <property type="entry name" value="Fic"/>
    <property type="match status" value="1"/>
</dbReference>
<organism evidence="2 3">
    <name type="scientific">Luteimonas terricola</name>
    <dbReference type="NCBI Taxonomy" id="645597"/>
    <lineage>
        <taxon>Bacteria</taxon>
        <taxon>Pseudomonadati</taxon>
        <taxon>Pseudomonadota</taxon>
        <taxon>Gammaproteobacteria</taxon>
        <taxon>Lysobacterales</taxon>
        <taxon>Lysobacteraceae</taxon>
        <taxon>Luteimonas</taxon>
    </lineage>
</organism>
<protein>
    <recommendedName>
        <fullName evidence="1">Fido domain-containing protein</fullName>
    </recommendedName>
</protein>
<dbReference type="InterPro" id="IPR036597">
    <property type="entry name" value="Fido-like_dom_sf"/>
</dbReference>
<dbReference type="Gene3D" id="1.10.3290.10">
    <property type="entry name" value="Fido-like domain"/>
    <property type="match status" value="1"/>
</dbReference>
<dbReference type="PANTHER" id="PTHR13504:SF38">
    <property type="entry name" value="FIDO DOMAIN-CONTAINING PROTEIN"/>
    <property type="match status" value="1"/>
</dbReference>
<comment type="caution">
    <text evidence="2">The sequence shown here is derived from an EMBL/GenBank/DDBJ whole genome shotgun (WGS) entry which is preliminary data.</text>
</comment>
<reference evidence="3" key="1">
    <citation type="journal article" date="2019" name="Int. J. Syst. Evol. Microbiol.">
        <title>The Global Catalogue of Microorganisms (GCM) 10K type strain sequencing project: providing services to taxonomists for standard genome sequencing and annotation.</title>
        <authorList>
            <consortium name="The Broad Institute Genomics Platform"/>
            <consortium name="The Broad Institute Genome Sequencing Center for Infectious Disease"/>
            <person name="Wu L."/>
            <person name="Ma J."/>
        </authorList>
    </citation>
    <scope>NUCLEOTIDE SEQUENCE [LARGE SCALE GENOMIC DNA]</scope>
    <source>
        <strain evidence="3">CGMCC 1.8985</strain>
    </source>
</reference>
<proteinExistence type="predicted"/>
<dbReference type="PROSITE" id="PS51459">
    <property type="entry name" value="FIDO"/>
    <property type="match status" value="1"/>
</dbReference>